<dbReference type="Proteomes" id="UP000798662">
    <property type="component" value="Chromosome 1"/>
</dbReference>
<accession>A0ACC3BV72</accession>
<proteinExistence type="predicted"/>
<evidence type="ECO:0000313" key="2">
    <source>
        <dbReference type="Proteomes" id="UP000798662"/>
    </source>
</evidence>
<comment type="caution">
    <text evidence="1">The sequence shown here is derived from an EMBL/GenBank/DDBJ whole genome shotgun (WGS) entry which is preliminary data.</text>
</comment>
<sequence length="826" mass="82710">MVGTPAPPPASPAPPLPPPPPLPLLTIGLSSVYALGAGATDALLGLYLIDTIASYGGTRLIALGALAAAAGVAVLLAPAGEAAADLLAGGRKPLMVTCHAVAACAVAAFGVVAGGNGAPSEDWLDDNEDAWQIIALAVLAAVHRLASVAASSGTTLVQAAAGASAGAADTPATAATRRAVLLAWAYTWSKVGAFVAVGAVVLSPKRDELLWFLGVASFVRLLCLAITAAFLHRPAAKPAAAPVAPPPTALPPPATAAAAMSTVAAPPTAAPPAGTMTSVTVAATPAPAAGASPPPKKRTILSKVGSNLYQALVKTPQGLRPIYVTCAFYGAAYGTLSAIRTPYFSQAVFSALPGTPGCIRWSAITFLLTLTVAVMVDAAVPPGVSWVGPRVSRCLWPMALVLGGGLFVGLATTTSAIVAVCLFVAQAVPMSVHVYLSLVISTALAPSQKAVTRSMILAATQLGFIVGALLGGVLADRRDVGIRDVMIEAGVASVLAAVSAMAIGPVPVPEESAALAGIISNGNALVGHLRERAWHAVASTWARVRGKAPPVPAPSPGPPGTDTMPPTEEALVGHPAEVDSATSAAEGGKPTRSQKAGGGPPKGPVTPARSRSVRPSVSWADTAAESDWEDDETPAPGHGRWRHGGSTPRWRPVEDGTAASATGGGGGGRSSAPRSPWPRALAAGGLLSPRRTAPGGAPGGGGGSSGGVRHGPDAGLSPARPSWWPSVGLELPTTPGGAPSRWAPWRRPTPAATRAERTPLTPAPAWWAPAAEPPPHSQAQPPPPQPPPPPPQVGTHRVAASPGGRLSRSTTGEVHATLEAFRRGAL</sequence>
<organism evidence="1 2">
    <name type="scientific">Pyropia yezoensis</name>
    <name type="common">Susabi-nori</name>
    <name type="synonym">Porphyra yezoensis</name>
    <dbReference type="NCBI Taxonomy" id="2788"/>
    <lineage>
        <taxon>Eukaryota</taxon>
        <taxon>Rhodophyta</taxon>
        <taxon>Bangiophyceae</taxon>
        <taxon>Bangiales</taxon>
        <taxon>Bangiaceae</taxon>
        <taxon>Pyropia</taxon>
    </lineage>
</organism>
<name>A0ACC3BV72_PYRYE</name>
<protein>
    <submittedName>
        <fullName evidence="1">Uncharacterized protein</fullName>
    </submittedName>
</protein>
<evidence type="ECO:0000313" key="1">
    <source>
        <dbReference type="EMBL" id="KAK1861468.1"/>
    </source>
</evidence>
<dbReference type="EMBL" id="CM020618">
    <property type="protein sequence ID" value="KAK1861468.1"/>
    <property type="molecule type" value="Genomic_DNA"/>
</dbReference>
<keyword evidence="2" id="KW-1185">Reference proteome</keyword>
<reference evidence="1" key="1">
    <citation type="submission" date="2019-11" db="EMBL/GenBank/DDBJ databases">
        <title>Nori genome reveals adaptations in red seaweeds to the harsh intertidal environment.</title>
        <authorList>
            <person name="Wang D."/>
            <person name="Mao Y."/>
        </authorList>
    </citation>
    <scope>NUCLEOTIDE SEQUENCE</scope>
    <source>
        <tissue evidence="1">Gametophyte</tissue>
    </source>
</reference>
<gene>
    <name evidence="1" type="ORF">I4F81_004052</name>
</gene>